<feature type="region of interest" description="Disordered" evidence="1">
    <location>
        <begin position="509"/>
        <end position="529"/>
    </location>
</feature>
<dbReference type="Pfam" id="PF02759">
    <property type="entry name" value="RUN"/>
    <property type="match status" value="1"/>
</dbReference>
<dbReference type="EMBL" id="JAPFFF010000009">
    <property type="protein sequence ID" value="KAK8882363.1"/>
    <property type="molecule type" value="Genomic_DNA"/>
</dbReference>
<organism evidence="3 4">
    <name type="scientific">Tritrichomonas musculus</name>
    <dbReference type="NCBI Taxonomy" id="1915356"/>
    <lineage>
        <taxon>Eukaryota</taxon>
        <taxon>Metamonada</taxon>
        <taxon>Parabasalia</taxon>
        <taxon>Tritrichomonadida</taxon>
        <taxon>Tritrichomonadidae</taxon>
        <taxon>Tritrichomonas</taxon>
    </lineage>
</organism>
<protein>
    <recommendedName>
        <fullName evidence="2">RUN domain-containing protein</fullName>
    </recommendedName>
</protein>
<gene>
    <name evidence="3" type="ORF">M9Y10_045005</name>
</gene>
<proteinExistence type="predicted"/>
<dbReference type="SUPFAM" id="SSF140741">
    <property type="entry name" value="RUN domain-like"/>
    <property type="match status" value="1"/>
</dbReference>
<feature type="compositionally biased region" description="Polar residues" evidence="1">
    <location>
        <begin position="367"/>
        <end position="401"/>
    </location>
</feature>
<evidence type="ECO:0000259" key="2">
    <source>
        <dbReference type="PROSITE" id="PS50826"/>
    </source>
</evidence>
<dbReference type="Proteomes" id="UP001470230">
    <property type="component" value="Unassembled WGS sequence"/>
</dbReference>
<keyword evidence="4" id="KW-1185">Reference proteome</keyword>
<accession>A0ABR2JV84</accession>
<dbReference type="InterPro" id="IPR037213">
    <property type="entry name" value="Run_dom_sf"/>
</dbReference>
<feature type="compositionally biased region" description="Basic and acidic residues" evidence="1">
    <location>
        <begin position="414"/>
        <end position="423"/>
    </location>
</feature>
<name>A0ABR2JV84_9EUKA</name>
<feature type="region of interest" description="Disordered" evidence="1">
    <location>
        <begin position="333"/>
        <end position="444"/>
    </location>
</feature>
<sequence length="925" mass="106275">MDFKFSAPFQELDKRKTFLNVLYSVSGVKEKIKIRLDMIGPFLLFSDINSNPLFMIFTEHYQAGKISNSSMPTVTVRSSYEDHIYYLYFKTPEIVNDFLINYYTIVTIANSFFNKVQCDQIVMTGELLGYFSNHNSILKSNCVLLRKSNSSYFFQAHGFDKNNILECLFDFHFDKFTFVTPLLTAPTFFSQKNIPTINYFMLCDIHNQLFCIFQCNSLSQCIEWILSIHSWFKISLRNQSSSPLKMSSISIPKTSNIKATFTDNRASINSTNLNDQTPSELNEKLIPIQNSESDNFFKDIVISSEDTNIPSPSSSRSYSSDKNHELDPLYIISTAMSPPNSPHSPPFSRFSNFPSSPRSSDAPSFGNIGSTPSVDSLSTGQQASVSNTSANDPNNHRTPSLSGRPIRLASPANKLRDNSRKEQQISSQSSARSESFIRNNPQILENEKKLKKQLEEARRFASLTPKNEFQFPSDTKQIVSSQLFSEEKYVKNQINLALSLFMSSDNYINSQNQRDDNSDDGTSETNDDSIFDKEKYDISYSEDFSSLSQINYSFYFNQFEPCDLRSTDEIIEGLFIGLKEHKKLNEIIKENLQEKYFPNFDFKKLYEADRPFVSILNDIASTTQEIQTQFIENNIEPSTLDRLCFLIAALFINGFKGFVSFRSKIDFLKPFREISSHVDGLFQVCDSVDNKADQNNLLSSQLSLFIIEILNQQLLLPILRSILEIDDWTKKYYNNSSYMCDDETIENICLILEKSISKLSFEIQVKNSIIANASNEDKKSYIFTPAFSYLDFSEISFQDNIATIKNNVCNYFVNLLNEGIIKKNPLVFLVEIAESDHVKNNYEFISFSSYVKKLPRGGDEQSKLQRITKHALRLNVLHIWFAFMFTNPSIASNYYRPDSIFCDLYRAKLVFSFILKYQSCFNSRL</sequence>
<comment type="caution">
    <text evidence="3">The sequence shown here is derived from an EMBL/GenBank/DDBJ whole genome shotgun (WGS) entry which is preliminary data.</text>
</comment>
<dbReference type="PROSITE" id="PS50826">
    <property type="entry name" value="RUN"/>
    <property type="match status" value="1"/>
</dbReference>
<evidence type="ECO:0000313" key="3">
    <source>
        <dbReference type="EMBL" id="KAK8882363.1"/>
    </source>
</evidence>
<feature type="compositionally biased region" description="Acidic residues" evidence="1">
    <location>
        <begin position="517"/>
        <end position="529"/>
    </location>
</feature>
<dbReference type="Gene3D" id="1.20.58.900">
    <property type="match status" value="2"/>
</dbReference>
<evidence type="ECO:0000313" key="4">
    <source>
        <dbReference type="Proteomes" id="UP001470230"/>
    </source>
</evidence>
<feature type="domain" description="RUN" evidence="2">
    <location>
        <begin position="634"/>
        <end position="768"/>
    </location>
</feature>
<reference evidence="3 4" key="1">
    <citation type="submission" date="2024-04" db="EMBL/GenBank/DDBJ databases">
        <title>Tritrichomonas musculus Genome.</title>
        <authorList>
            <person name="Alves-Ferreira E."/>
            <person name="Grigg M."/>
            <person name="Lorenzi H."/>
            <person name="Galac M."/>
        </authorList>
    </citation>
    <scope>NUCLEOTIDE SEQUENCE [LARGE SCALE GENOMIC DNA]</scope>
    <source>
        <strain evidence="3 4">EAF2021</strain>
    </source>
</reference>
<feature type="compositionally biased region" description="Low complexity" evidence="1">
    <location>
        <begin position="424"/>
        <end position="434"/>
    </location>
</feature>
<dbReference type="InterPro" id="IPR004012">
    <property type="entry name" value="Run_dom"/>
</dbReference>
<evidence type="ECO:0000256" key="1">
    <source>
        <dbReference type="SAM" id="MobiDB-lite"/>
    </source>
</evidence>
<feature type="compositionally biased region" description="Low complexity" evidence="1">
    <location>
        <begin position="346"/>
        <end position="360"/>
    </location>
</feature>